<evidence type="ECO:0000256" key="1">
    <source>
        <dbReference type="ARBA" id="ARBA00000971"/>
    </source>
</evidence>
<dbReference type="PROSITE" id="PS50059">
    <property type="entry name" value="FKBP_PPIASE"/>
    <property type="match status" value="1"/>
</dbReference>
<dbReference type="AlphaFoldDB" id="A0A656VLE3"/>
<feature type="region of interest" description="Disordered" evidence="5">
    <location>
        <begin position="370"/>
        <end position="389"/>
    </location>
</feature>
<dbReference type="Pfam" id="PF01346">
    <property type="entry name" value="FKBP_N"/>
    <property type="match status" value="1"/>
</dbReference>
<evidence type="ECO:0000256" key="3">
    <source>
        <dbReference type="ARBA" id="ARBA00023110"/>
    </source>
</evidence>
<evidence type="ECO:0000313" key="8">
    <source>
        <dbReference type="EMBL" id="KMU52633.1"/>
    </source>
</evidence>
<protein>
    <recommendedName>
        <fullName evidence="2 4">peptidylprolyl isomerase</fullName>
        <ecNumber evidence="2 4">5.2.1.8</ecNumber>
    </recommendedName>
</protein>
<dbReference type="InterPro" id="IPR000774">
    <property type="entry name" value="PPIase_FKBP_N"/>
</dbReference>
<dbReference type="InterPro" id="IPR046357">
    <property type="entry name" value="PPIase_dom_sf"/>
</dbReference>
<name>A0A656VLE3_SERMA</name>
<organism evidence="8 9">
    <name type="scientific">Serratia marcescens</name>
    <dbReference type="NCBI Taxonomy" id="615"/>
    <lineage>
        <taxon>Bacteria</taxon>
        <taxon>Pseudomonadati</taxon>
        <taxon>Pseudomonadota</taxon>
        <taxon>Gammaproteobacteria</taxon>
        <taxon>Enterobacterales</taxon>
        <taxon>Yersiniaceae</taxon>
        <taxon>Serratia</taxon>
    </lineage>
</organism>
<feature type="compositionally biased region" description="Polar residues" evidence="5">
    <location>
        <begin position="50"/>
        <end position="69"/>
    </location>
</feature>
<keyword evidence="4 8" id="KW-0413">Isomerase</keyword>
<evidence type="ECO:0000256" key="5">
    <source>
        <dbReference type="SAM" id="MobiDB-lite"/>
    </source>
</evidence>
<dbReference type="SUPFAM" id="SSF54534">
    <property type="entry name" value="FKBP-like"/>
    <property type="match status" value="1"/>
</dbReference>
<dbReference type="EMBL" id="LFJS01000012">
    <property type="protein sequence ID" value="KMU52633.1"/>
    <property type="molecule type" value="Genomic_DNA"/>
</dbReference>
<proteinExistence type="predicted"/>
<dbReference type="InterPro" id="IPR036944">
    <property type="entry name" value="PPIase_FKBP_N_sf"/>
</dbReference>
<dbReference type="InterPro" id="IPR001179">
    <property type="entry name" value="PPIase_FKBP_dom"/>
</dbReference>
<dbReference type="GO" id="GO:0006457">
    <property type="term" value="P:protein folding"/>
    <property type="evidence" value="ECO:0007669"/>
    <property type="project" value="InterPro"/>
</dbReference>
<dbReference type="Gene3D" id="1.10.287.460">
    <property type="entry name" value="Peptidyl-prolyl cis-trans isomerase, FKBP-type, N-terminal domain"/>
    <property type="match status" value="1"/>
</dbReference>
<evidence type="ECO:0000259" key="7">
    <source>
        <dbReference type="PROSITE" id="PS50059"/>
    </source>
</evidence>
<dbReference type="GO" id="GO:0003755">
    <property type="term" value="F:peptidyl-prolyl cis-trans isomerase activity"/>
    <property type="evidence" value="ECO:0007669"/>
    <property type="project" value="UniProtKB-KW"/>
</dbReference>
<feature type="signal peptide" evidence="6">
    <location>
        <begin position="1"/>
        <end position="24"/>
    </location>
</feature>
<dbReference type="RefSeq" id="WP_072070380.1">
    <property type="nucleotide sequence ID" value="NZ_CABHIE010000001.1"/>
</dbReference>
<sequence>MTLRARKALLSLMIALAFAPAVVAADDDVPALLQFAERYQRQDAPAADTAVTQSQAPQKSASRQVQTRETAAHKKQLAQWQKALREKEARLEQQQAVIQSLQQELTALRVASTLTAADKPSPAPDLSALSNFASGVRQALNLTPQERKAQAQIAETQAALARQKQQTAERDRRIALLEQRLAVLPGQADNAWQEKLAAVQTAYDKARQRYEQDKKAAAAELEQQKAEAARLTGELQQQLAKLQKEQVDQRQQGGQQEQSLKTALAQQKAETAKAAGELQQQLAQVQKERDIVRQQAERQEKSLKTALAQQKAEAAKAAGELQQQLAQVQKERDIVRQQAEQQEKSLKTALAQQKVEAAKAAAELQQQLTQLQKERDGQRQQAEQQEQNLKMALAQQKAEAAKATGELQQQLATLQGKNITQTEQAKALEQRLAALTTENAQTVQLRNKAAQQADKTATELAAAQQAQQALREELDGLRSRAKWLPESQTLKKKPEQQSYAAGVALGRDIQTMLAERKNWGITPDKTVLLAGVIDTFSGHYQLSDAQLTSALAESEKAVNDARNQAAKTQTSKGEAFVAEFKKKKGTQKSPAGFWYRIDYAGDEAIKENARVDIVVKESLTDGRVIQDMDRSGKVMSQPLSAYPPLFREAIGHLKNHGSLTMVVPPALAYGETGYAPQIPPNATMVYELRIVDVSNG</sequence>
<feature type="chain" id="PRO_5024835802" description="peptidylprolyl isomerase" evidence="6">
    <location>
        <begin position="25"/>
        <end position="696"/>
    </location>
</feature>
<feature type="compositionally biased region" description="Low complexity" evidence="5">
    <location>
        <begin position="379"/>
        <end position="389"/>
    </location>
</feature>
<accession>A0A656VLE3</accession>
<feature type="domain" description="PPIase FKBP-type" evidence="7">
    <location>
        <begin position="608"/>
        <end position="694"/>
    </location>
</feature>
<dbReference type="Gene3D" id="3.10.50.40">
    <property type="match status" value="1"/>
</dbReference>
<keyword evidence="6" id="KW-0732">Signal</keyword>
<dbReference type="Pfam" id="PF00254">
    <property type="entry name" value="FKBP_C"/>
    <property type="match status" value="1"/>
</dbReference>
<dbReference type="Proteomes" id="UP000037482">
    <property type="component" value="Unassembled WGS sequence"/>
</dbReference>
<evidence type="ECO:0000256" key="2">
    <source>
        <dbReference type="ARBA" id="ARBA00013194"/>
    </source>
</evidence>
<comment type="catalytic activity">
    <reaction evidence="1 4">
        <text>[protein]-peptidylproline (omega=180) = [protein]-peptidylproline (omega=0)</text>
        <dbReference type="Rhea" id="RHEA:16237"/>
        <dbReference type="Rhea" id="RHEA-COMP:10747"/>
        <dbReference type="Rhea" id="RHEA-COMP:10748"/>
        <dbReference type="ChEBI" id="CHEBI:83833"/>
        <dbReference type="ChEBI" id="CHEBI:83834"/>
        <dbReference type="EC" id="5.2.1.8"/>
    </reaction>
</comment>
<evidence type="ECO:0000256" key="4">
    <source>
        <dbReference type="PROSITE-ProRule" id="PRU00277"/>
    </source>
</evidence>
<evidence type="ECO:0000313" key="9">
    <source>
        <dbReference type="Proteomes" id="UP000037482"/>
    </source>
</evidence>
<evidence type="ECO:0000256" key="6">
    <source>
        <dbReference type="SAM" id="SignalP"/>
    </source>
</evidence>
<comment type="caution">
    <text evidence="8">The sequence shown here is derived from an EMBL/GenBank/DDBJ whole genome shotgun (WGS) entry which is preliminary data.</text>
</comment>
<feature type="region of interest" description="Disordered" evidence="5">
    <location>
        <begin position="44"/>
        <end position="74"/>
    </location>
</feature>
<dbReference type="EC" id="5.2.1.8" evidence="2 4"/>
<gene>
    <name evidence="8" type="ORF">AB868_03389</name>
</gene>
<reference evidence="8 9" key="1">
    <citation type="submission" date="2015-06" db="EMBL/GenBank/DDBJ databases">
        <title>Draft Genome of Serratia marcescens Strain AH0650_Sm1.</title>
        <authorList>
            <person name="Wan Y."/>
            <person name="Gorrie C."/>
            <person name="Holt K."/>
        </authorList>
    </citation>
    <scope>NUCLEOTIDE SEQUENCE [LARGE SCALE GENOMIC DNA]</scope>
    <source>
        <strain evidence="8 9">AH0650_Sm1</strain>
    </source>
</reference>
<keyword evidence="3 4" id="KW-0697">Rotamase</keyword>